<keyword evidence="3" id="KW-1185">Reference proteome</keyword>
<gene>
    <name evidence="2" type="ORF">ESA94_10120</name>
</gene>
<dbReference type="AlphaFoldDB" id="A0A4Q1CK77"/>
<dbReference type="RefSeq" id="WP_129130768.1">
    <property type="nucleotide sequence ID" value="NZ_SDHW01000002.1"/>
</dbReference>
<accession>A0A4Q1CK77</accession>
<organism evidence="2 3">
    <name type="scientific">Lacibacter luteus</name>
    <dbReference type="NCBI Taxonomy" id="2508719"/>
    <lineage>
        <taxon>Bacteria</taxon>
        <taxon>Pseudomonadati</taxon>
        <taxon>Bacteroidota</taxon>
        <taxon>Chitinophagia</taxon>
        <taxon>Chitinophagales</taxon>
        <taxon>Chitinophagaceae</taxon>
        <taxon>Lacibacter</taxon>
    </lineage>
</organism>
<name>A0A4Q1CK77_9BACT</name>
<reference evidence="2 3" key="1">
    <citation type="submission" date="2019-01" db="EMBL/GenBank/DDBJ databases">
        <title>Lacibacter sp. strain TTM-7.</title>
        <authorList>
            <person name="Chen W.-M."/>
        </authorList>
    </citation>
    <scope>NUCLEOTIDE SEQUENCE [LARGE SCALE GENOMIC DNA]</scope>
    <source>
        <strain evidence="2 3">TTM-7</strain>
    </source>
</reference>
<sequence length="193" mass="21677">MKLLFLLLACISTTVLHAQIAPEPGVYSSEDGYYSITIAYKKDEKVLTIVEPNKTSNYTFVSGNEYRFVNPTNGIEYLIEVLSTEKFAAYKPGNKANRSLFYFTGNASTPATKKEFIDYSKIAEKYKEKMKTDPKDAQLWSLCAAAANARSSFSKEGFEEYVAKIVPSIKAILEKKDKCPCTDAIDQSTFDKY</sequence>
<feature type="chain" id="PRO_5020795943" description="DUF4369 domain-containing protein" evidence="1">
    <location>
        <begin position="19"/>
        <end position="193"/>
    </location>
</feature>
<evidence type="ECO:0000313" key="3">
    <source>
        <dbReference type="Proteomes" id="UP000290204"/>
    </source>
</evidence>
<comment type="caution">
    <text evidence="2">The sequence shown here is derived from an EMBL/GenBank/DDBJ whole genome shotgun (WGS) entry which is preliminary data.</text>
</comment>
<evidence type="ECO:0000313" key="2">
    <source>
        <dbReference type="EMBL" id="RXK60807.1"/>
    </source>
</evidence>
<evidence type="ECO:0000256" key="1">
    <source>
        <dbReference type="SAM" id="SignalP"/>
    </source>
</evidence>
<dbReference type="EMBL" id="SDHW01000002">
    <property type="protein sequence ID" value="RXK60807.1"/>
    <property type="molecule type" value="Genomic_DNA"/>
</dbReference>
<keyword evidence="1" id="KW-0732">Signal</keyword>
<dbReference type="Proteomes" id="UP000290204">
    <property type="component" value="Unassembled WGS sequence"/>
</dbReference>
<protein>
    <recommendedName>
        <fullName evidence="4">DUF4369 domain-containing protein</fullName>
    </recommendedName>
</protein>
<feature type="signal peptide" evidence="1">
    <location>
        <begin position="1"/>
        <end position="18"/>
    </location>
</feature>
<proteinExistence type="predicted"/>
<evidence type="ECO:0008006" key="4">
    <source>
        <dbReference type="Google" id="ProtNLM"/>
    </source>
</evidence>
<dbReference type="OrthoDB" id="761077at2"/>